<feature type="non-terminal residue" evidence="2">
    <location>
        <position position="1"/>
    </location>
</feature>
<name>A0A813F7A7_POLGL</name>
<keyword evidence="3" id="KW-1185">Reference proteome</keyword>
<dbReference type="GO" id="GO:0030286">
    <property type="term" value="C:dynein complex"/>
    <property type="evidence" value="ECO:0007669"/>
    <property type="project" value="InterPro"/>
</dbReference>
<dbReference type="GO" id="GO:0007018">
    <property type="term" value="P:microtubule-based movement"/>
    <property type="evidence" value="ECO:0007669"/>
    <property type="project" value="InterPro"/>
</dbReference>
<dbReference type="GO" id="GO:0045505">
    <property type="term" value="F:dynein intermediate chain binding"/>
    <property type="evidence" value="ECO:0007669"/>
    <property type="project" value="InterPro"/>
</dbReference>
<dbReference type="GO" id="GO:0051959">
    <property type="term" value="F:dynein light intermediate chain binding"/>
    <property type="evidence" value="ECO:0007669"/>
    <property type="project" value="InterPro"/>
</dbReference>
<dbReference type="InterPro" id="IPR026983">
    <property type="entry name" value="DHC"/>
</dbReference>
<sequence>MVSGSTRKACAEEPPAPTAPALAWRTHPRLRRHVLKLCDHPEPTAVLQRYRRSAETFSHAELVRHAVHVAAWVALLPSDTPVLPRCAELLAFLLRQWQRPGRIVLSPWLHGTLHLVALRALQLRQLCPQWLELKRSIPRRVWKDLCKECPPLPASRQVSNNSLSDTQTRPGQCSLEHHPEEEQQARANIAGTGRMTLTGIRQQQQLALVRMDAISSSQKDSEIAAVIQRAQDAMAAGDADAMLKAVVDVVGLLSAPRRAGVEATDNDEPMTEAAKEALRAAQQARLRSVLLQLLQGAAGLDLGDAGTRKLLALPMQRLSSLLGLGISDRDSPADGLLASAAQWSALRAQALALRHPVTAGHRPTTGVPPEEEAEQQQQRRHRTCLPLDIDSTAERLNPGDCPVQLAGSCSARLDQLNIESQFAETVSLSEPTPTPTVAHGTAFPCKLRAGRSTTRGVYVPNSRVKGLPCVQETARDVALLCTACSGGALTSRWVFARNGKQVTLVPFHGHSICGGGRYTSAEGLPCKGDRFAHLDFCPHDVQRQDCKHCGDGKNFCTHKRLRRGCGVFSEEGAAEAQKRVSFEVSQVTDIGIFTIVCKDTRRILAAKHGTAAHLLVEHLVRRMRKQMEDTLSDFQSLLAELCRAPRTAEELIEMRHATEATPKRVNALRDQIAIDVELFDTVESFRYRLGYEDIRQRWKLAAAPKQAMQEVARKLRSLQHHEAEFVRDLRNQQEEFMGFLEEIDTTIELLSRQPDYWDVARLKTIGDAVDSVKERITKAGQQARGLNSREVLLGRHQTDYSRVDQSAATFEPYCILWVTVRFWHTRREQWQSGSLAEVNAEEMEQQVSEGVVQLARVCQTFE</sequence>
<evidence type="ECO:0000313" key="3">
    <source>
        <dbReference type="Proteomes" id="UP000654075"/>
    </source>
</evidence>
<dbReference type="PANTHER" id="PTHR45703">
    <property type="entry name" value="DYNEIN HEAVY CHAIN"/>
    <property type="match status" value="1"/>
</dbReference>
<reference evidence="2" key="1">
    <citation type="submission" date="2021-02" db="EMBL/GenBank/DDBJ databases">
        <authorList>
            <person name="Dougan E. K."/>
            <person name="Rhodes N."/>
            <person name="Thang M."/>
            <person name="Chan C."/>
        </authorList>
    </citation>
    <scope>NUCLEOTIDE SEQUENCE</scope>
</reference>
<dbReference type="EMBL" id="CAJNNV010024244">
    <property type="protein sequence ID" value="CAE8609130.1"/>
    <property type="molecule type" value="Genomic_DNA"/>
</dbReference>
<comment type="caution">
    <text evidence="2">The sequence shown here is derived from an EMBL/GenBank/DDBJ whole genome shotgun (WGS) entry which is preliminary data.</text>
</comment>
<feature type="region of interest" description="Disordered" evidence="1">
    <location>
        <begin position="358"/>
        <end position="378"/>
    </location>
</feature>
<dbReference type="Proteomes" id="UP000654075">
    <property type="component" value="Unassembled WGS sequence"/>
</dbReference>
<dbReference type="PANTHER" id="PTHR45703:SF36">
    <property type="entry name" value="DYNEIN HEAVY CHAIN, CYTOPLASMIC"/>
    <property type="match status" value="1"/>
</dbReference>
<feature type="region of interest" description="Disordered" evidence="1">
    <location>
        <begin position="155"/>
        <end position="182"/>
    </location>
</feature>
<protein>
    <submittedName>
        <fullName evidence="2">Uncharacterized protein</fullName>
    </submittedName>
</protein>
<organism evidence="2 3">
    <name type="scientific">Polarella glacialis</name>
    <name type="common">Dinoflagellate</name>
    <dbReference type="NCBI Taxonomy" id="89957"/>
    <lineage>
        <taxon>Eukaryota</taxon>
        <taxon>Sar</taxon>
        <taxon>Alveolata</taxon>
        <taxon>Dinophyceae</taxon>
        <taxon>Suessiales</taxon>
        <taxon>Suessiaceae</taxon>
        <taxon>Polarella</taxon>
    </lineage>
</organism>
<proteinExistence type="predicted"/>
<accession>A0A813F7A7</accession>
<feature type="compositionally biased region" description="Polar residues" evidence="1">
    <location>
        <begin position="156"/>
        <end position="171"/>
    </location>
</feature>
<gene>
    <name evidence="2" type="ORF">PGLA1383_LOCUS26957</name>
</gene>
<dbReference type="AlphaFoldDB" id="A0A813F7A7"/>
<evidence type="ECO:0000313" key="2">
    <source>
        <dbReference type="EMBL" id="CAE8609130.1"/>
    </source>
</evidence>
<evidence type="ECO:0000256" key="1">
    <source>
        <dbReference type="SAM" id="MobiDB-lite"/>
    </source>
</evidence>
<dbReference type="OrthoDB" id="447173at2759"/>